<dbReference type="InterPro" id="IPR005186">
    <property type="entry name" value="FlaG"/>
</dbReference>
<proteinExistence type="predicted"/>
<evidence type="ECO:0008006" key="4">
    <source>
        <dbReference type="Google" id="ProtNLM"/>
    </source>
</evidence>
<dbReference type="AlphaFoldDB" id="A0A1L3GN74"/>
<dbReference type="RefSeq" id="WP_072283329.1">
    <property type="nucleotide sequence ID" value="NZ_CP015519.1"/>
</dbReference>
<dbReference type="SUPFAM" id="SSF160214">
    <property type="entry name" value="FlaG-like"/>
    <property type="match status" value="1"/>
</dbReference>
<reference evidence="2 3" key="1">
    <citation type="journal article" date="2017" name="Genome Announc.">
        <title>Complete Genome Sequences of Two Acetylene-Fermenting Pelobacter acetylenicus Strains.</title>
        <authorList>
            <person name="Sutton J.M."/>
            <person name="Baesman S.M."/>
            <person name="Fierst J.L."/>
            <person name="Poret-Peterson A.T."/>
            <person name="Oremland R.S."/>
            <person name="Dunlap D.S."/>
            <person name="Akob D.M."/>
        </authorList>
    </citation>
    <scope>NUCLEOTIDE SEQUENCE [LARGE SCALE GENOMIC DNA]</scope>
    <source>
        <strain evidence="2 3">SFB93</strain>
    </source>
</reference>
<protein>
    <recommendedName>
        <fullName evidence="4">Flagellar protein FlaG</fullName>
    </recommendedName>
</protein>
<dbReference type="Proteomes" id="UP000182517">
    <property type="component" value="Chromosome"/>
</dbReference>
<accession>A0A1L3GN74</accession>
<dbReference type="Gene3D" id="3.30.160.170">
    <property type="entry name" value="FlaG-like"/>
    <property type="match status" value="1"/>
</dbReference>
<dbReference type="STRING" id="1842532.A7E78_05595"/>
<sequence length="114" mass="12578">MKVDSAAVTGATTPKVATSADEIDHERKDTTKNTASDLSPRKVQAEEILDQIKGLTEDGAYSVRFEMEDKTNRMVVRLVDTESGEMIRQIPPEELIDLTEVLKELRGSLVDTTG</sequence>
<keyword evidence="3" id="KW-1185">Reference proteome</keyword>
<evidence type="ECO:0000313" key="2">
    <source>
        <dbReference type="EMBL" id="APG27361.1"/>
    </source>
</evidence>
<dbReference type="PANTHER" id="PTHR37166">
    <property type="entry name" value="PROTEIN FLAG"/>
    <property type="match status" value="1"/>
</dbReference>
<dbReference type="PANTHER" id="PTHR37166:SF1">
    <property type="entry name" value="PROTEIN FLAG"/>
    <property type="match status" value="1"/>
</dbReference>
<dbReference type="Pfam" id="PF03646">
    <property type="entry name" value="FlaG"/>
    <property type="match status" value="1"/>
</dbReference>
<feature type="compositionally biased region" description="Basic and acidic residues" evidence="1">
    <location>
        <begin position="22"/>
        <end position="31"/>
    </location>
</feature>
<feature type="region of interest" description="Disordered" evidence="1">
    <location>
        <begin position="1"/>
        <end position="40"/>
    </location>
</feature>
<dbReference type="KEGG" id="pef:A7E78_05595"/>
<name>A0A1L3GN74_9BACT</name>
<dbReference type="EMBL" id="CP015519">
    <property type="protein sequence ID" value="APG27361.1"/>
    <property type="molecule type" value="Genomic_DNA"/>
</dbReference>
<dbReference type="InterPro" id="IPR035924">
    <property type="entry name" value="FlaG-like_sf"/>
</dbReference>
<organism evidence="2 3">
    <name type="scientific">Syntrophotalea acetylenivorans</name>
    <dbReference type="NCBI Taxonomy" id="1842532"/>
    <lineage>
        <taxon>Bacteria</taxon>
        <taxon>Pseudomonadati</taxon>
        <taxon>Thermodesulfobacteriota</taxon>
        <taxon>Desulfuromonadia</taxon>
        <taxon>Desulfuromonadales</taxon>
        <taxon>Syntrophotaleaceae</taxon>
        <taxon>Syntrophotalea</taxon>
    </lineage>
</organism>
<evidence type="ECO:0000256" key="1">
    <source>
        <dbReference type="SAM" id="MobiDB-lite"/>
    </source>
</evidence>
<gene>
    <name evidence="2" type="ORF">A7E78_05595</name>
</gene>
<evidence type="ECO:0000313" key="3">
    <source>
        <dbReference type="Proteomes" id="UP000182517"/>
    </source>
</evidence>
<dbReference type="OrthoDB" id="5516677at2"/>